<dbReference type="PANTHER" id="PTHR39161">
    <property type="entry name" value="ADAPTER PROTEIN MECA"/>
    <property type="match status" value="1"/>
</dbReference>
<accession>A0A2H6CKN0</accession>
<comment type="subunit">
    <text evidence="2">Homodimer.</text>
</comment>
<dbReference type="HAMAP" id="MF_01124">
    <property type="entry name" value="MecA"/>
    <property type="match status" value="1"/>
</dbReference>
<comment type="domain">
    <text evidence="2">The N-terminal domain probably binds unfolded/aggregated proteins; the C-terminal domain interacts with ClpC.</text>
</comment>
<dbReference type="RefSeq" id="WP_061840316.1">
    <property type="nucleotide sequence ID" value="NZ_BDDZ01000032.1"/>
</dbReference>
<dbReference type="AlphaFoldDB" id="A0A2H6CKN0"/>
<reference evidence="3 4" key="1">
    <citation type="submission" date="2016-05" db="EMBL/GenBank/DDBJ databases">
        <title>Whole genome sequencing of Tetragenococcus halophilus subsp. halophilus NISL 7118.</title>
        <authorList>
            <person name="Shiwa Y."/>
            <person name="Nishimura I."/>
            <person name="Yoshikawa H."/>
            <person name="Koyama Y."/>
            <person name="Oguma T."/>
        </authorList>
    </citation>
    <scope>NUCLEOTIDE SEQUENCE [LARGE SCALE GENOMIC DNA]</scope>
    <source>
        <strain evidence="3 4">NISL 7118</strain>
    </source>
</reference>
<comment type="function">
    <text evidence="2">Enables the recognition and targeting of unfolded and aggregated proteins to the ClpC protease or to other proteins involved in proteolysis.</text>
</comment>
<organism evidence="3 4">
    <name type="scientific">Tetragenococcus halophilus subsp. halophilus</name>
    <dbReference type="NCBI Taxonomy" id="1513897"/>
    <lineage>
        <taxon>Bacteria</taxon>
        <taxon>Bacillati</taxon>
        <taxon>Bacillota</taxon>
        <taxon>Bacilli</taxon>
        <taxon>Lactobacillales</taxon>
        <taxon>Enterococcaceae</taxon>
        <taxon>Tetragenococcus</taxon>
    </lineage>
</organism>
<dbReference type="PANTHER" id="PTHR39161:SF1">
    <property type="entry name" value="ADAPTER PROTEIN MECA 1"/>
    <property type="match status" value="1"/>
</dbReference>
<dbReference type="GeneID" id="64054710"/>
<dbReference type="GO" id="GO:0030674">
    <property type="term" value="F:protein-macromolecule adaptor activity"/>
    <property type="evidence" value="ECO:0007669"/>
    <property type="project" value="UniProtKB-UniRule"/>
</dbReference>
<evidence type="ECO:0000313" key="3">
    <source>
        <dbReference type="EMBL" id="GBD68770.1"/>
    </source>
</evidence>
<keyword evidence="4" id="KW-1185">Reference proteome</keyword>
<dbReference type="PIRSF" id="PIRSF029008">
    <property type="entry name" value="MecA"/>
    <property type="match status" value="1"/>
</dbReference>
<proteinExistence type="inferred from homology"/>
<dbReference type="Proteomes" id="UP000236214">
    <property type="component" value="Unassembled WGS sequence"/>
</dbReference>
<evidence type="ECO:0000256" key="2">
    <source>
        <dbReference type="HAMAP-Rule" id="MF_01124"/>
    </source>
</evidence>
<comment type="caution">
    <text evidence="3">The sequence shown here is derived from an EMBL/GenBank/DDBJ whole genome shotgun (WGS) entry which is preliminary data.</text>
</comment>
<gene>
    <name evidence="2" type="primary">mecA</name>
    <name evidence="3" type="ORF">TEHN7118_1576</name>
</gene>
<comment type="similarity">
    <text evidence="1 2">Belongs to the MecA family.</text>
</comment>
<evidence type="ECO:0000313" key="4">
    <source>
        <dbReference type="Proteomes" id="UP000236214"/>
    </source>
</evidence>
<dbReference type="Pfam" id="PF05389">
    <property type="entry name" value="MecA"/>
    <property type="match status" value="1"/>
</dbReference>
<dbReference type="EMBL" id="BDEC01000067">
    <property type="protein sequence ID" value="GBD68770.1"/>
    <property type="molecule type" value="Genomic_DNA"/>
</dbReference>
<protein>
    <recommendedName>
        <fullName evidence="2">Adapter protein MecA</fullName>
    </recommendedName>
</protein>
<name>A0A2H6CKN0_TETHA</name>
<sequence length="238" mass="27880">MEMEHINENTIRVLIKNEDLAARGITFLDLLGNRKEIEKFFYSILEEVDVEEEFKGSDAVTFQVLPKGDGLELFISKNVPFDNVDPYEAYGDYYSPEEITEWLKQEDPDAYEGYSQDEIMDWFKNQFPEKTQQETVEPEAESSKHSFVFEIGTFEDMIQLSSEIYLEQAQSRLYLLNQVYYLKVDFAEEAVETVQAENQLAYLTEFAKKVTMTPDYLIEHGELIMDHDALAKTRKYFL</sequence>
<dbReference type="InterPro" id="IPR038471">
    <property type="entry name" value="MecA_C_sf"/>
</dbReference>
<evidence type="ECO:0000256" key="1">
    <source>
        <dbReference type="ARBA" id="ARBA00005397"/>
    </source>
</evidence>
<dbReference type="Gene3D" id="3.30.70.1950">
    <property type="match status" value="1"/>
</dbReference>
<dbReference type="InterPro" id="IPR008681">
    <property type="entry name" value="Neg-reg_MecA"/>
</dbReference>